<dbReference type="Gene3D" id="2.60.40.10">
    <property type="entry name" value="Immunoglobulins"/>
    <property type="match status" value="2"/>
</dbReference>
<dbReference type="Pfam" id="PF13927">
    <property type="entry name" value="Ig_3"/>
    <property type="match status" value="1"/>
</dbReference>
<feature type="domain" description="TLDc" evidence="5">
    <location>
        <begin position="417"/>
        <end position="603"/>
    </location>
</feature>
<dbReference type="InterPro" id="IPR003599">
    <property type="entry name" value="Ig_sub"/>
</dbReference>
<dbReference type="InterPro" id="IPR006571">
    <property type="entry name" value="TLDc_dom"/>
</dbReference>
<feature type="region of interest" description="Disordered" evidence="3">
    <location>
        <begin position="148"/>
        <end position="244"/>
    </location>
</feature>
<dbReference type="InterPro" id="IPR003598">
    <property type="entry name" value="Ig_sub2"/>
</dbReference>
<name>A0ABN8QL75_9CNID</name>
<dbReference type="Proteomes" id="UP001159405">
    <property type="component" value="Unassembled WGS sequence"/>
</dbReference>
<feature type="region of interest" description="Disordered" evidence="3">
    <location>
        <begin position="104"/>
        <end position="125"/>
    </location>
</feature>
<evidence type="ECO:0000259" key="5">
    <source>
        <dbReference type="PROSITE" id="PS51886"/>
    </source>
</evidence>
<dbReference type="PROSITE" id="PS51257">
    <property type="entry name" value="PROKAR_LIPOPROTEIN"/>
    <property type="match status" value="1"/>
</dbReference>
<feature type="compositionally biased region" description="Low complexity" evidence="3">
    <location>
        <begin position="180"/>
        <end position="196"/>
    </location>
</feature>
<comment type="caution">
    <text evidence="6">The sequence shown here is derived from an EMBL/GenBank/DDBJ whole genome shotgun (WGS) entry which is preliminary data.</text>
</comment>
<evidence type="ECO:0000259" key="4">
    <source>
        <dbReference type="PROSITE" id="PS50835"/>
    </source>
</evidence>
<sequence length="603" mass="65152">MKSSNSSESRRLLDFVPSLRPSFLSVLLVFVCGCLWVKNEATNERLMGLESRINLFPCVQSVSTENNDRISLSPTEATARDLYKKVQTHVSERISYTSASPLPKKASATIRLRRPRHVSNDSSTSVTIHEVRKEIRKQFEQLMPTKYCKSSEKVCPTAPPGYPGPTGARGPRGRRGPKGNKGPQGPMGPPGKSGKAGLTGPAGPRGEKGSNGEPGPKGMPGPPGRPGKSISAPQVMLSPAEQTRDEGGNTAFYCTIVGNPSPVVEWQFKGTKLLSGAKYLIKEGELIVRNLNYSDAGPYTCAARNILGSSEATGKLTVRGLPVFTKVPPSLATPVQGTTFQVTCQADGYPLPAVTWTRAAMPLPAGKTTINQGTLTINNLSPADNGFYDCVATNIMGTKKKRINLAVQVRSGFESSVIVGNNRNHLTLLRNWLAPVAKSVNSLWKRCWHASADGWAGSAFHSRCDGKGPTVTIIRVGRYIFGGYTSISWASGSRRYQYDSKAFLFSLVNKPGWAPVKLSQSGQSSSSRAHSIYFRSSYGPTFGGGHDINIKNYASSNSNSYSDLGYTYSPPSGYSYRSTFAQTFLAGSYGFTPDEVETFYETT</sequence>
<feature type="domain" description="Ig-like" evidence="4">
    <location>
        <begin position="322"/>
        <end position="406"/>
    </location>
</feature>
<dbReference type="PANTHER" id="PTHR45080:SF8">
    <property type="entry name" value="IG-LIKE DOMAIN-CONTAINING PROTEIN"/>
    <property type="match status" value="1"/>
</dbReference>
<evidence type="ECO:0008006" key="8">
    <source>
        <dbReference type="Google" id="ProtNLM"/>
    </source>
</evidence>
<dbReference type="Pfam" id="PF07679">
    <property type="entry name" value="I-set"/>
    <property type="match status" value="1"/>
</dbReference>
<dbReference type="InterPro" id="IPR007110">
    <property type="entry name" value="Ig-like_dom"/>
</dbReference>
<dbReference type="SUPFAM" id="SSF48726">
    <property type="entry name" value="Immunoglobulin"/>
    <property type="match status" value="2"/>
</dbReference>
<evidence type="ECO:0000313" key="7">
    <source>
        <dbReference type="Proteomes" id="UP001159405"/>
    </source>
</evidence>
<evidence type="ECO:0000256" key="2">
    <source>
        <dbReference type="ARBA" id="ARBA00023157"/>
    </source>
</evidence>
<dbReference type="SMART" id="SM00408">
    <property type="entry name" value="IGc2"/>
    <property type="match status" value="2"/>
</dbReference>
<feature type="domain" description="Ig-like" evidence="4">
    <location>
        <begin position="233"/>
        <end position="317"/>
    </location>
</feature>
<protein>
    <recommendedName>
        <fullName evidence="8">Basement membrane-specific heparan sulfate proteoglycan core protein</fullName>
    </recommendedName>
</protein>
<accession>A0ABN8QL75</accession>
<dbReference type="PROSITE" id="PS50835">
    <property type="entry name" value="IG_LIKE"/>
    <property type="match status" value="2"/>
</dbReference>
<organism evidence="6 7">
    <name type="scientific">Porites lobata</name>
    <dbReference type="NCBI Taxonomy" id="104759"/>
    <lineage>
        <taxon>Eukaryota</taxon>
        <taxon>Metazoa</taxon>
        <taxon>Cnidaria</taxon>
        <taxon>Anthozoa</taxon>
        <taxon>Hexacorallia</taxon>
        <taxon>Scleractinia</taxon>
        <taxon>Fungiina</taxon>
        <taxon>Poritidae</taxon>
        <taxon>Porites</taxon>
    </lineage>
</organism>
<evidence type="ECO:0000256" key="3">
    <source>
        <dbReference type="SAM" id="MobiDB-lite"/>
    </source>
</evidence>
<evidence type="ECO:0000313" key="6">
    <source>
        <dbReference type="EMBL" id="CAH3166254.1"/>
    </source>
</evidence>
<gene>
    <name evidence="6" type="ORF">PLOB_00007561</name>
</gene>
<dbReference type="Pfam" id="PF07534">
    <property type="entry name" value="TLD"/>
    <property type="match status" value="1"/>
</dbReference>
<dbReference type="InterPro" id="IPR036179">
    <property type="entry name" value="Ig-like_dom_sf"/>
</dbReference>
<proteinExistence type="predicted"/>
<dbReference type="InterPro" id="IPR050958">
    <property type="entry name" value="Cell_Adh-Cytoskel_Orgn"/>
</dbReference>
<keyword evidence="7" id="KW-1185">Reference proteome</keyword>
<dbReference type="EMBL" id="CALNXK010000136">
    <property type="protein sequence ID" value="CAH3166254.1"/>
    <property type="molecule type" value="Genomic_DNA"/>
</dbReference>
<dbReference type="SMART" id="SM00584">
    <property type="entry name" value="TLDc"/>
    <property type="match status" value="1"/>
</dbReference>
<evidence type="ECO:0000256" key="1">
    <source>
        <dbReference type="ARBA" id="ARBA00022729"/>
    </source>
</evidence>
<dbReference type="Pfam" id="PF01391">
    <property type="entry name" value="Collagen"/>
    <property type="match status" value="1"/>
</dbReference>
<dbReference type="SMART" id="SM00409">
    <property type="entry name" value="IG"/>
    <property type="match status" value="2"/>
</dbReference>
<dbReference type="InterPro" id="IPR013783">
    <property type="entry name" value="Ig-like_fold"/>
</dbReference>
<dbReference type="PROSITE" id="PS51886">
    <property type="entry name" value="TLDC"/>
    <property type="match status" value="1"/>
</dbReference>
<reference evidence="6 7" key="1">
    <citation type="submission" date="2022-05" db="EMBL/GenBank/DDBJ databases">
        <authorList>
            <consortium name="Genoscope - CEA"/>
            <person name="William W."/>
        </authorList>
    </citation>
    <scope>NUCLEOTIDE SEQUENCE [LARGE SCALE GENOMIC DNA]</scope>
</reference>
<keyword evidence="2" id="KW-1015">Disulfide bond</keyword>
<dbReference type="PANTHER" id="PTHR45080">
    <property type="entry name" value="CONTACTIN 5"/>
    <property type="match status" value="1"/>
</dbReference>
<dbReference type="InterPro" id="IPR008160">
    <property type="entry name" value="Collagen"/>
</dbReference>
<dbReference type="InterPro" id="IPR013098">
    <property type="entry name" value="Ig_I-set"/>
</dbReference>
<keyword evidence="1" id="KW-0732">Signal</keyword>